<protein>
    <recommendedName>
        <fullName evidence="4 5">N5-carboxyaminoimidazole ribonucleotide synthase</fullName>
        <shortName evidence="4 5">N5-CAIR synthase</shortName>
        <ecNumber evidence="4 5">6.3.4.18</ecNumber>
    </recommendedName>
    <alternativeName>
        <fullName evidence="4 5">5-(carboxyamino)imidazole ribonucleotide synthetase</fullName>
    </alternativeName>
</protein>
<comment type="subunit">
    <text evidence="4 5">Homodimer.</text>
</comment>
<evidence type="ECO:0000259" key="6">
    <source>
        <dbReference type="PROSITE" id="PS50975"/>
    </source>
</evidence>
<dbReference type="Pfam" id="PF22660">
    <property type="entry name" value="RS_preATP-grasp-like"/>
    <property type="match status" value="1"/>
</dbReference>
<keyword evidence="4 5" id="KW-0436">Ligase</keyword>
<keyword evidence="3 4" id="KW-0067">ATP-binding</keyword>
<feature type="binding site" evidence="4">
    <location>
        <begin position="179"/>
        <end position="182"/>
    </location>
    <ligand>
        <name>ATP</name>
        <dbReference type="ChEBI" id="CHEBI:30616"/>
    </ligand>
</feature>
<organism evidence="7 8">
    <name type="scientific">Camelimonas abortus</name>
    <dbReference type="NCBI Taxonomy" id="1017184"/>
    <lineage>
        <taxon>Bacteria</taxon>
        <taxon>Pseudomonadati</taxon>
        <taxon>Pseudomonadota</taxon>
        <taxon>Alphaproteobacteria</taxon>
        <taxon>Hyphomicrobiales</taxon>
        <taxon>Chelatococcaceae</taxon>
        <taxon>Camelimonas</taxon>
    </lineage>
</organism>
<proteinExistence type="inferred from homology"/>
<comment type="function">
    <text evidence="4">Catalyzes the ATP-dependent conversion of 5-aminoimidazole ribonucleotide (AIR) and HCO(3)(-) to N5-carboxyaminoimidazole ribonucleotide (N5-CAIR).</text>
</comment>
<keyword evidence="1 4" id="KW-0547">Nucleotide-binding</keyword>
<dbReference type="EMBL" id="JBHRUV010000029">
    <property type="protein sequence ID" value="MFC3266048.1"/>
    <property type="molecule type" value="Genomic_DNA"/>
</dbReference>
<dbReference type="NCBIfam" id="TIGR01161">
    <property type="entry name" value="purK"/>
    <property type="match status" value="1"/>
</dbReference>
<dbReference type="NCBIfam" id="NF004679">
    <property type="entry name" value="PRK06019.1-5"/>
    <property type="match status" value="1"/>
</dbReference>
<dbReference type="NCBIfam" id="NF004675">
    <property type="entry name" value="PRK06019.1-1"/>
    <property type="match status" value="1"/>
</dbReference>
<dbReference type="Gene3D" id="3.30.1490.20">
    <property type="entry name" value="ATP-grasp fold, A domain"/>
    <property type="match status" value="1"/>
</dbReference>
<evidence type="ECO:0000256" key="2">
    <source>
        <dbReference type="ARBA" id="ARBA00022755"/>
    </source>
</evidence>
<dbReference type="InterPro" id="IPR016185">
    <property type="entry name" value="PreATP-grasp_dom_sf"/>
</dbReference>
<dbReference type="Proteomes" id="UP001595536">
    <property type="component" value="Unassembled WGS sequence"/>
</dbReference>
<dbReference type="EC" id="6.3.4.18" evidence="4 5"/>
<dbReference type="SUPFAM" id="SSF51246">
    <property type="entry name" value="Rudiment single hybrid motif"/>
    <property type="match status" value="1"/>
</dbReference>
<feature type="binding site" evidence="4">
    <location>
        <position position="104"/>
    </location>
    <ligand>
        <name>ATP</name>
        <dbReference type="ChEBI" id="CHEBI:30616"/>
    </ligand>
</feature>
<comment type="function">
    <text evidence="5">Catalyzes the ATP-dependent conversion of 5-aminoimidazole ribonucleotide (AIR) and HCO(3)- to N5-carboxyaminoimidazole ribonucleotide (N5-CAIR).</text>
</comment>
<evidence type="ECO:0000256" key="4">
    <source>
        <dbReference type="HAMAP-Rule" id="MF_01928"/>
    </source>
</evidence>
<dbReference type="InterPro" id="IPR054350">
    <property type="entry name" value="PurT/PurK_preATP-grasp"/>
</dbReference>
<comment type="pathway">
    <text evidence="4 5">Purine metabolism; IMP biosynthesis via de novo pathway; 5-amino-1-(5-phospho-D-ribosyl)imidazole-4-carboxylate from 5-amino-1-(5-phospho-D-ribosyl)imidazole (N5-CAIR route): step 1/2.</text>
</comment>
<feature type="binding site" evidence="4">
    <location>
        <begin position="149"/>
        <end position="155"/>
    </location>
    <ligand>
        <name>ATP</name>
        <dbReference type="ChEBI" id="CHEBI:30616"/>
    </ligand>
</feature>
<dbReference type="Gene3D" id="3.40.50.20">
    <property type="match status" value="1"/>
</dbReference>
<dbReference type="SUPFAM" id="SSF52440">
    <property type="entry name" value="PreATP-grasp domain"/>
    <property type="match status" value="1"/>
</dbReference>
<evidence type="ECO:0000313" key="7">
    <source>
        <dbReference type="EMBL" id="MFC3266048.1"/>
    </source>
</evidence>
<keyword evidence="8" id="KW-1185">Reference proteome</keyword>
<comment type="similarity">
    <text evidence="4 5">Belongs to the PurK/PurT family.</text>
</comment>
<dbReference type="InterPro" id="IPR011761">
    <property type="entry name" value="ATP-grasp"/>
</dbReference>
<comment type="caution">
    <text evidence="7">The sequence shown here is derived from an EMBL/GenBank/DDBJ whole genome shotgun (WGS) entry which is preliminary data.</text>
</comment>
<dbReference type="SUPFAM" id="SSF56059">
    <property type="entry name" value="Glutathione synthetase ATP-binding domain-like"/>
    <property type="match status" value="1"/>
</dbReference>
<evidence type="ECO:0000256" key="5">
    <source>
        <dbReference type="RuleBase" id="RU361200"/>
    </source>
</evidence>
<evidence type="ECO:0000256" key="3">
    <source>
        <dbReference type="ARBA" id="ARBA00022840"/>
    </source>
</evidence>
<feature type="domain" description="ATP-grasp" evidence="6">
    <location>
        <begin position="108"/>
        <end position="295"/>
    </location>
</feature>
<dbReference type="InterPro" id="IPR011054">
    <property type="entry name" value="Rudment_hybrid_motif"/>
</dbReference>
<dbReference type="PANTHER" id="PTHR11609:SF5">
    <property type="entry name" value="PHOSPHORIBOSYLAMINOIMIDAZOLE CARBOXYLASE"/>
    <property type="match status" value="1"/>
</dbReference>
<feature type="binding site" evidence="4">
    <location>
        <begin position="265"/>
        <end position="266"/>
    </location>
    <ligand>
        <name>ATP</name>
        <dbReference type="ChEBI" id="CHEBI:30616"/>
    </ligand>
</feature>
<dbReference type="RefSeq" id="WP_376831502.1">
    <property type="nucleotide sequence ID" value="NZ_JBHLWR010000006.1"/>
</dbReference>
<keyword evidence="2 4" id="KW-0658">Purine biosynthesis</keyword>
<dbReference type="InterPro" id="IPR003135">
    <property type="entry name" value="ATP-grasp_carboxylate-amine"/>
</dbReference>
<dbReference type="InterPro" id="IPR040686">
    <property type="entry name" value="PurK_C"/>
</dbReference>
<feature type="binding site" evidence="4">
    <location>
        <position position="144"/>
    </location>
    <ligand>
        <name>ATP</name>
        <dbReference type="ChEBI" id="CHEBI:30616"/>
    </ligand>
</feature>
<dbReference type="Gene3D" id="3.30.470.20">
    <property type="entry name" value="ATP-grasp fold, B domain"/>
    <property type="match status" value="1"/>
</dbReference>
<evidence type="ECO:0000256" key="1">
    <source>
        <dbReference type="ARBA" id="ARBA00022741"/>
    </source>
</evidence>
<dbReference type="NCBIfam" id="NF004676">
    <property type="entry name" value="PRK06019.1-2"/>
    <property type="match status" value="1"/>
</dbReference>
<reference evidence="8" key="1">
    <citation type="journal article" date="2019" name="Int. J. Syst. Evol. Microbiol.">
        <title>The Global Catalogue of Microorganisms (GCM) 10K type strain sequencing project: providing services to taxonomists for standard genome sequencing and annotation.</title>
        <authorList>
            <consortium name="The Broad Institute Genomics Platform"/>
            <consortium name="The Broad Institute Genome Sequencing Center for Infectious Disease"/>
            <person name="Wu L."/>
            <person name="Ma J."/>
        </authorList>
    </citation>
    <scope>NUCLEOTIDE SEQUENCE [LARGE SCALE GENOMIC DNA]</scope>
    <source>
        <strain evidence="8">CCM 7941</strain>
    </source>
</reference>
<feature type="binding site" evidence="4">
    <location>
        <position position="187"/>
    </location>
    <ligand>
        <name>ATP</name>
        <dbReference type="ChEBI" id="CHEBI:30616"/>
    </ligand>
</feature>
<sequence>MLRPGACIGILGGGQLGRMLAVAAAGYGLKCCIYCPDAGSPAFDVAAGFIQAPWDDETALARFCERVDVVTYEFENIPAETAAFIAARRPLLPGLKALETSQDRLAEKTFVASLGVGTAPFAAVSSAAELEAALAQIGRPAILKTRRFGYDGKGQTRIDAGDSAGAAFDVIGRQPAILEGFVPFAKEVSVVCARGADGGFVAFDVCENVHRNHILDVTTVPASIAPRTAAKAVEAARRIAQALDYVGVLTVEMFVLADGETLLVNETAPRVHNSGHWTIEGARTSQFQQHVRAICGWPLGDAGRYGRATMTNLIGDDIDAWREILAEPGACLHLYGKAEARKGRKMGHVTRIFPENGL</sequence>
<dbReference type="InterPro" id="IPR005875">
    <property type="entry name" value="PurK"/>
</dbReference>
<accession>A0ABV7LE63</accession>
<name>A0ABV7LE63_9HYPH</name>
<dbReference type="Pfam" id="PF02222">
    <property type="entry name" value="ATP-grasp"/>
    <property type="match status" value="1"/>
</dbReference>
<dbReference type="GO" id="GO:0034028">
    <property type="term" value="F:5-(carboxyamino)imidazole ribonucleotide synthase activity"/>
    <property type="evidence" value="ECO:0007669"/>
    <property type="project" value="UniProtKB-EC"/>
</dbReference>
<dbReference type="Pfam" id="PF17769">
    <property type="entry name" value="PurK_C"/>
    <property type="match status" value="1"/>
</dbReference>
<dbReference type="PROSITE" id="PS50975">
    <property type="entry name" value="ATP_GRASP"/>
    <property type="match status" value="1"/>
</dbReference>
<dbReference type="HAMAP" id="MF_01928">
    <property type="entry name" value="PurK"/>
    <property type="match status" value="1"/>
</dbReference>
<feature type="binding site" evidence="4">
    <location>
        <position position="210"/>
    </location>
    <ligand>
        <name>ATP</name>
        <dbReference type="ChEBI" id="CHEBI:30616"/>
    </ligand>
</feature>
<dbReference type="PANTHER" id="PTHR11609">
    <property type="entry name" value="PURINE BIOSYNTHESIS PROTEIN 6/7, PUR6/7"/>
    <property type="match status" value="1"/>
</dbReference>
<gene>
    <name evidence="4 5" type="primary">purK</name>
    <name evidence="7" type="ORF">ACFOEX_06755</name>
</gene>
<comment type="catalytic activity">
    <reaction evidence="4 5">
        <text>5-amino-1-(5-phospho-beta-D-ribosyl)imidazole + hydrogencarbonate + ATP = 5-carboxyamino-1-(5-phospho-D-ribosyl)imidazole + ADP + phosphate + 2 H(+)</text>
        <dbReference type="Rhea" id="RHEA:19317"/>
        <dbReference type="ChEBI" id="CHEBI:15378"/>
        <dbReference type="ChEBI" id="CHEBI:17544"/>
        <dbReference type="ChEBI" id="CHEBI:30616"/>
        <dbReference type="ChEBI" id="CHEBI:43474"/>
        <dbReference type="ChEBI" id="CHEBI:58730"/>
        <dbReference type="ChEBI" id="CHEBI:137981"/>
        <dbReference type="ChEBI" id="CHEBI:456216"/>
        <dbReference type="EC" id="6.3.4.18"/>
    </reaction>
</comment>
<dbReference type="InterPro" id="IPR013815">
    <property type="entry name" value="ATP_grasp_subdomain_1"/>
</dbReference>
<evidence type="ECO:0000313" key="8">
    <source>
        <dbReference type="Proteomes" id="UP001595536"/>
    </source>
</evidence>